<name>A0A1W5ZRT3_9BACI</name>
<evidence type="ECO:0000313" key="2">
    <source>
        <dbReference type="Proteomes" id="UP000192527"/>
    </source>
</evidence>
<sequence length="75" mass="8872">MAFSTPLAIRFSKSPLLEKGLPTVRKPQAILFSQKYYTQHASFRIREYLYIVWWMEKWQDSCGINMIGETPEDEV</sequence>
<evidence type="ECO:0000313" key="1">
    <source>
        <dbReference type="EMBL" id="ARI75985.1"/>
    </source>
</evidence>
<dbReference type="AlphaFoldDB" id="A0A1W5ZRT3"/>
<reference evidence="1 2" key="1">
    <citation type="submission" date="2017-04" db="EMBL/GenBank/DDBJ databases">
        <title>The whole genome sequencing and assembly of Halobacillus mangrovi strain.</title>
        <authorList>
            <person name="Lee S.-J."/>
            <person name="Park M.-K."/>
            <person name="Kim J.-Y."/>
            <person name="Lee Y.-J."/>
            <person name="Yi H."/>
            <person name="Bahn Y.-S."/>
            <person name="Kim J.F."/>
            <person name="Lee D.-W."/>
        </authorList>
    </citation>
    <scope>NUCLEOTIDE SEQUENCE [LARGE SCALE GENOMIC DNA]</scope>
    <source>
        <strain evidence="1 2">KTB 131</strain>
    </source>
</reference>
<proteinExistence type="predicted"/>
<protein>
    <submittedName>
        <fullName evidence="1">Uncharacterized protein</fullName>
    </submittedName>
</protein>
<gene>
    <name evidence="1" type="ORF">HM131_03680</name>
</gene>
<dbReference type="STRING" id="402384.HM131_03680"/>
<dbReference type="Proteomes" id="UP000192527">
    <property type="component" value="Chromosome"/>
</dbReference>
<dbReference type="KEGG" id="hmn:HM131_03680"/>
<keyword evidence="2" id="KW-1185">Reference proteome</keyword>
<dbReference type="EMBL" id="CP020772">
    <property type="protein sequence ID" value="ARI75985.1"/>
    <property type="molecule type" value="Genomic_DNA"/>
</dbReference>
<accession>A0A1W5ZRT3</accession>
<organism evidence="1 2">
    <name type="scientific">Halobacillus mangrovi</name>
    <dbReference type="NCBI Taxonomy" id="402384"/>
    <lineage>
        <taxon>Bacteria</taxon>
        <taxon>Bacillati</taxon>
        <taxon>Bacillota</taxon>
        <taxon>Bacilli</taxon>
        <taxon>Bacillales</taxon>
        <taxon>Bacillaceae</taxon>
        <taxon>Halobacillus</taxon>
    </lineage>
</organism>